<organism evidence="1 3">
    <name type="scientific">Methanosphaera cuniculi</name>
    <dbReference type="NCBI Taxonomy" id="1077256"/>
    <lineage>
        <taxon>Archaea</taxon>
        <taxon>Methanobacteriati</taxon>
        <taxon>Methanobacteriota</taxon>
        <taxon>Methanomada group</taxon>
        <taxon>Methanobacteria</taxon>
        <taxon>Methanobacteriales</taxon>
        <taxon>Methanobacteriaceae</taxon>
        <taxon>Methanosphaera</taxon>
    </lineage>
</organism>
<protein>
    <submittedName>
        <fullName evidence="1">Uncharacterized protein</fullName>
    </submittedName>
</protein>
<reference evidence="1 3" key="2">
    <citation type="journal article" date="2017" name="BMC Genomics">
        <title>Genomic analysis of methanogenic archaea reveals a shift towards energy conservation.</title>
        <authorList>
            <person name="Gilmore S.P."/>
            <person name="Henske J.K."/>
            <person name="Sexton J.A."/>
            <person name="Solomon K.V."/>
            <person name="Seppala S."/>
            <person name="Yoo J.I."/>
            <person name="Huyett L.M."/>
            <person name="Pressman A."/>
            <person name="Cogan J.Z."/>
            <person name="Kivenson V."/>
            <person name="Peng X."/>
            <person name="Tan Y."/>
            <person name="Valentine D.L."/>
            <person name="O'Malley M.A."/>
        </authorList>
    </citation>
    <scope>NUCLEOTIDE SEQUENCE [LARGE SCALE GENOMIC DNA]</scope>
    <source>
        <strain evidence="1 3">1R-7</strain>
    </source>
</reference>
<accession>A0A2A2HDU1</accession>
<evidence type="ECO:0000313" key="3">
    <source>
        <dbReference type="Proteomes" id="UP000217528"/>
    </source>
</evidence>
<gene>
    <name evidence="1" type="ORF">ASJ82_07665</name>
    <name evidence="2" type="ORF">MSCUN_10690</name>
</gene>
<sequence length="129" mass="15089">MSITYKTTSTGTNIIYRHQIYPTQNIYKDKIYKGYETYIPRSLIEYMNTNTIHIYIQDEEYRISPVTPTTLEKYHTIKIKQNNMINIPISIIPDNADHIIYTLNMNKVDINTGRLGEITLKIIGDDNTI</sequence>
<evidence type="ECO:0000313" key="2">
    <source>
        <dbReference type="EMBL" id="PWL08138.1"/>
    </source>
</evidence>
<evidence type="ECO:0000313" key="4">
    <source>
        <dbReference type="Proteomes" id="UP000246004"/>
    </source>
</evidence>
<name>A0A2A2HDU1_9EURY</name>
<dbReference type="Proteomes" id="UP000217528">
    <property type="component" value="Unassembled WGS sequence"/>
</dbReference>
<dbReference type="Proteomes" id="UP000246004">
    <property type="component" value="Unassembled WGS sequence"/>
</dbReference>
<reference evidence="2 4" key="1">
    <citation type="submission" date="2016-04" db="EMBL/GenBank/DDBJ databases">
        <title>Genome sequence of Methanosphaera cuniculi DSM 4103.</title>
        <authorList>
            <person name="Poehlein A."/>
            <person name="Seedorf H."/>
            <person name="Daniel R."/>
        </authorList>
    </citation>
    <scope>NUCLEOTIDE SEQUENCE [LARGE SCALE GENOMIC DNA]</scope>
    <source>
        <strain evidence="2 4">DSM 4103</strain>
    </source>
</reference>
<dbReference type="AlphaFoldDB" id="A0A2A2HDU1"/>
<dbReference type="EMBL" id="LMVN01000011">
    <property type="protein sequence ID" value="PAV07545.1"/>
    <property type="molecule type" value="Genomic_DNA"/>
</dbReference>
<comment type="caution">
    <text evidence="1">The sequence shown here is derived from an EMBL/GenBank/DDBJ whole genome shotgun (WGS) entry which is preliminary data.</text>
</comment>
<proteinExistence type="predicted"/>
<keyword evidence="3" id="KW-1185">Reference proteome</keyword>
<dbReference type="EMBL" id="LWMS01000031">
    <property type="protein sequence ID" value="PWL08138.1"/>
    <property type="molecule type" value="Genomic_DNA"/>
</dbReference>
<dbReference type="RefSeq" id="WP_095608429.1">
    <property type="nucleotide sequence ID" value="NZ_LMVN01000011.1"/>
</dbReference>
<evidence type="ECO:0000313" key="1">
    <source>
        <dbReference type="EMBL" id="PAV07545.1"/>
    </source>
</evidence>